<evidence type="ECO:0000256" key="1">
    <source>
        <dbReference type="SAM" id="MobiDB-lite"/>
    </source>
</evidence>
<evidence type="ECO:0000313" key="2">
    <source>
        <dbReference type="EMBL" id="EDO03213.1"/>
    </source>
</evidence>
<dbReference type="HOGENOM" id="CLU_2639584_0_0_1"/>
<reference evidence="3" key="1">
    <citation type="journal article" date="2011" name="PLoS Genet.">
        <title>Genomic analysis of the necrotrophic fungal pathogens Sclerotinia sclerotiorum and Botrytis cinerea.</title>
        <authorList>
            <person name="Amselem J."/>
            <person name="Cuomo C.A."/>
            <person name="van Kan J.A."/>
            <person name="Viaud M."/>
            <person name="Benito E.P."/>
            <person name="Couloux A."/>
            <person name="Coutinho P.M."/>
            <person name="de Vries R.P."/>
            <person name="Dyer P.S."/>
            <person name="Fillinger S."/>
            <person name="Fournier E."/>
            <person name="Gout L."/>
            <person name="Hahn M."/>
            <person name="Kohn L."/>
            <person name="Lapalu N."/>
            <person name="Plummer K.M."/>
            <person name="Pradier J.M."/>
            <person name="Quevillon E."/>
            <person name="Sharon A."/>
            <person name="Simon A."/>
            <person name="ten Have A."/>
            <person name="Tudzynski B."/>
            <person name="Tudzynski P."/>
            <person name="Wincker P."/>
            <person name="Andrew M."/>
            <person name="Anthouard V."/>
            <person name="Beever R.E."/>
            <person name="Beffa R."/>
            <person name="Benoit I."/>
            <person name="Bouzid O."/>
            <person name="Brault B."/>
            <person name="Chen Z."/>
            <person name="Choquer M."/>
            <person name="Collemare J."/>
            <person name="Cotton P."/>
            <person name="Danchin E.G."/>
            <person name="Da Silva C."/>
            <person name="Gautier A."/>
            <person name="Giraud C."/>
            <person name="Giraud T."/>
            <person name="Gonzalez C."/>
            <person name="Grossetete S."/>
            <person name="Guldener U."/>
            <person name="Henrissat B."/>
            <person name="Howlett B.J."/>
            <person name="Kodira C."/>
            <person name="Kretschmer M."/>
            <person name="Lappartient A."/>
            <person name="Leroch M."/>
            <person name="Levis C."/>
            <person name="Mauceli E."/>
            <person name="Neuveglise C."/>
            <person name="Oeser B."/>
            <person name="Pearson M."/>
            <person name="Poulain J."/>
            <person name="Poussereau N."/>
            <person name="Quesneville H."/>
            <person name="Rascle C."/>
            <person name="Schumacher J."/>
            <person name="Segurens B."/>
            <person name="Sexton A."/>
            <person name="Silva E."/>
            <person name="Sirven C."/>
            <person name="Soanes D.M."/>
            <person name="Talbot N.J."/>
            <person name="Templeton M."/>
            <person name="Yandava C."/>
            <person name="Yarden O."/>
            <person name="Zeng Q."/>
            <person name="Rollins J.A."/>
            <person name="Lebrun M.H."/>
            <person name="Dickman M."/>
        </authorList>
    </citation>
    <scope>NUCLEOTIDE SEQUENCE [LARGE SCALE GENOMIC DNA]</scope>
    <source>
        <strain evidence="3">ATCC 18683 / 1980 / Ss-1</strain>
    </source>
</reference>
<proteinExistence type="predicted"/>
<evidence type="ECO:0000313" key="3">
    <source>
        <dbReference type="Proteomes" id="UP000001312"/>
    </source>
</evidence>
<dbReference type="KEGG" id="ssl:SS1G_05693"/>
<dbReference type="RefSeq" id="XP_001592772.1">
    <property type="nucleotide sequence ID" value="XM_001592722.1"/>
</dbReference>
<accession>A7EK47</accession>
<protein>
    <submittedName>
        <fullName evidence="2">Uncharacterized protein</fullName>
    </submittedName>
</protein>
<dbReference type="AlphaFoldDB" id="A7EK47"/>
<dbReference type="InParanoid" id="A7EK47"/>
<dbReference type="Proteomes" id="UP000001312">
    <property type="component" value="Unassembled WGS sequence"/>
</dbReference>
<feature type="compositionally biased region" description="Basic and acidic residues" evidence="1">
    <location>
        <begin position="68"/>
        <end position="77"/>
    </location>
</feature>
<organism evidence="2 3">
    <name type="scientific">Sclerotinia sclerotiorum (strain ATCC 18683 / 1980 / Ss-1)</name>
    <name type="common">White mold</name>
    <name type="synonym">Whetzelinia sclerotiorum</name>
    <dbReference type="NCBI Taxonomy" id="665079"/>
    <lineage>
        <taxon>Eukaryota</taxon>
        <taxon>Fungi</taxon>
        <taxon>Dikarya</taxon>
        <taxon>Ascomycota</taxon>
        <taxon>Pezizomycotina</taxon>
        <taxon>Leotiomycetes</taxon>
        <taxon>Helotiales</taxon>
        <taxon>Sclerotiniaceae</taxon>
        <taxon>Sclerotinia</taxon>
    </lineage>
</organism>
<name>A7EK47_SCLS1</name>
<sequence>MYLDFPSIASYMTISDQTKPRKIKKISLVTGGRPHNGNTKELQEDKQNPAKSKNQSRREGTSPRGNTKHQDKRNIMR</sequence>
<feature type="region of interest" description="Disordered" evidence="1">
    <location>
        <begin position="27"/>
        <end position="77"/>
    </location>
</feature>
<dbReference type="GeneID" id="5489166"/>
<gene>
    <name evidence="2" type="ORF">SS1G_05693</name>
</gene>
<dbReference type="EMBL" id="CH476627">
    <property type="protein sequence ID" value="EDO03213.1"/>
    <property type="molecule type" value="Genomic_DNA"/>
</dbReference>
<keyword evidence="3" id="KW-1185">Reference proteome</keyword>